<dbReference type="EMBL" id="QKWP01001231">
    <property type="protein sequence ID" value="RIB10585.1"/>
    <property type="molecule type" value="Genomic_DNA"/>
</dbReference>
<dbReference type="PANTHER" id="PTHR11709">
    <property type="entry name" value="MULTI-COPPER OXIDASE"/>
    <property type="match status" value="1"/>
</dbReference>
<proteinExistence type="inferred from homology"/>
<dbReference type="AlphaFoldDB" id="A0A397UJZ4"/>
<organism evidence="7 8">
    <name type="scientific">Gigaspora rosea</name>
    <dbReference type="NCBI Taxonomy" id="44941"/>
    <lineage>
        <taxon>Eukaryota</taxon>
        <taxon>Fungi</taxon>
        <taxon>Fungi incertae sedis</taxon>
        <taxon>Mucoromycota</taxon>
        <taxon>Glomeromycotina</taxon>
        <taxon>Glomeromycetes</taxon>
        <taxon>Diversisporales</taxon>
        <taxon>Gigasporaceae</taxon>
        <taxon>Gigaspora</taxon>
    </lineage>
</organism>
<dbReference type="Pfam" id="PF07731">
    <property type="entry name" value="Cu-oxidase_2"/>
    <property type="match status" value="1"/>
</dbReference>
<dbReference type="GO" id="GO:0016491">
    <property type="term" value="F:oxidoreductase activity"/>
    <property type="evidence" value="ECO:0007669"/>
    <property type="project" value="UniProtKB-KW"/>
</dbReference>
<feature type="non-terminal residue" evidence="7">
    <location>
        <position position="1"/>
    </location>
</feature>
<evidence type="ECO:0000313" key="8">
    <source>
        <dbReference type="Proteomes" id="UP000266673"/>
    </source>
</evidence>
<dbReference type="STRING" id="44941.A0A397UJZ4"/>
<dbReference type="InterPro" id="IPR001117">
    <property type="entry name" value="Cu-oxidase_2nd"/>
</dbReference>
<dbReference type="OrthoDB" id="2121828at2759"/>
<comment type="similarity">
    <text evidence="1">Belongs to the multicopper oxidase family.</text>
</comment>
<dbReference type="SUPFAM" id="SSF49503">
    <property type="entry name" value="Cupredoxins"/>
    <property type="match status" value="2"/>
</dbReference>
<sequence length="314" mass="34835">IINTSALVHYILSIDNHPLTIIEVDGTLVKPVTLNTIPINIAQRYSVILDANQEIDNYQIRAHITDCAPVDNNTINFDSALNYNVTGILKYDGAKDNPPTSNSYPLNTSEECRDVNPNFLKPYFEQKVPQNVISTFKALVNFGKAASGRGIALINNSSFVPNDNYPTIQKIVNGIKPDELSTNANPFTYECDSGDCENAAVEILIINNTTRSHPFHVHGHDFFVLYNGETNSTIKPPQESEFNFKDPVIRDVVTVLSNSTTVIRYSANNPGVWLFHCHIQWHLSLGMAAQLIESPSIFRNTTIPSDVTALCAKD</sequence>
<evidence type="ECO:0000256" key="4">
    <source>
        <dbReference type="ARBA" id="ARBA00023008"/>
    </source>
</evidence>
<feature type="domain" description="Plastocyanin-like" evidence="6">
    <location>
        <begin position="165"/>
        <end position="295"/>
    </location>
</feature>
<keyword evidence="2" id="KW-0479">Metal-binding</keyword>
<keyword evidence="4" id="KW-0186">Copper</keyword>
<accession>A0A397UJZ4</accession>
<evidence type="ECO:0000256" key="2">
    <source>
        <dbReference type="ARBA" id="ARBA00022723"/>
    </source>
</evidence>
<dbReference type="InterPro" id="IPR002355">
    <property type="entry name" value="Cu_oxidase_Cu_BS"/>
</dbReference>
<evidence type="ECO:0000256" key="3">
    <source>
        <dbReference type="ARBA" id="ARBA00023002"/>
    </source>
</evidence>
<dbReference type="InterPro" id="IPR008972">
    <property type="entry name" value="Cupredoxin"/>
</dbReference>
<protein>
    <submittedName>
        <fullName evidence="7">Multicopper oxidase</fullName>
    </submittedName>
</protein>
<keyword evidence="8" id="KW-1185">Reference proteome</keyword>
<feature type="domain" description="Plastocyanin-like" evidence="5">
    <location>
        <begin position="1"/>
        <end position="93"/>
    </location>
</feature>
<evidence type="ECO:0000259" key="6">
    <source>
        <dbReference type="Pfam" id="PF07731"/>
    </source>
</evidence>
<dbReference type="GO" id="GO:0005507">
    <property type="term" value="F:copper ion binding"/>
    <property type="evidence" value="ECO:0007669"/>
    <property type="project" value="InterPro"/>
</dbReference>
<dbReference type="PROSITE" id="PS00080">
    <property type="entry name" value="MULTICOPPER_OXIDASE2"/>
    <property type="match status" value="1"/>
</dbReference>
<comment type="caution">
    <text evidence="7">The sequence shown here is derived from an EMBL/GenBank/DDBJ whole genome shotgun (WGS) entry which is preliminary data.</text>
</comment>
<keyword evidence="3" id="KW-0560">Oxidoreductase</keyword>
<dbReference type="PANTHER" id="PTHR11709:SF394">
    <property type="entry name" value="FI03373P-RELATED"/>
    <property type="match status" value="1"/>
</dbReference>
<dbReference type="Proteomes" id="UP000266673">
    <property type="component" value="Unassembled WGS sequence"/>
</dbReference>
<evidence type="ECO:0000259" key="5">
    <source>
        <dbReference type="Pfam" id="PF00394"/>
    </source>
</evidence>
<dbReference type="InterPro" id="IPR045087">
    <property type="entry name" value="Cu-oxidase_fam"/>
</dbReference>
<reference evidence="7 8" key="1">
    <citation type="submission" date="2018-06" db="EMBL/GenBank/DDBJ databases">
        <title>Comparative genomics reveals the genomic features of Rhizophagus irregularis, R. cerebriforme, R. diaphanum and Gigaspora rosea, and their symbiotic lifestyle signature.</title>
        <authorList>
            <person name="Morin E."/>
            <person name="San Clemente H."/>
            <person name="Chen E.C.H."/>
            <person name="De La Providencia I."/>
            <person name="Hainaut M."/>
            <person name="Kuo A."/>
            <person name="Kohler A."/>
            <person name="Murat C."/>
            <person name="Tang N."/>
            <person name="Roy S."/>
            <person name="Loubradou J."/>
            <person name="Henrissat B."/>
            <person name="Grigoriev I.V."/>
            <person name="Corradi N."/>
            <person name="Roux C."/>
            <person name="Martin F.M."/>
        </authorList>
    </citation>
    <scope>NUCLEOTIDE SEQUENCE [LARGE SCALE GENOMIC DNA]</scope>
    <source>
        <strain evidence="7 8">DAOM 194757</strain>
    </source>
</reference>
<evidence type="ECO:0000256" key="1">
    <source>
        <dbReference type="ARBA" id="ARBA00010609"/>
    </source>
</evidence>
<name>A0A397UJZ4_9GLOM</name>
<evidence type="ECO:0000313" key="7">
    <source>
        <dbReference type="EMBL" id="RIB10585.1"/>
    </source>
</evidence>
<dbReference type="InterPro" id="IPR011706">
    <property type="entry name" value="Cu-oxidase_C"/>
</dbReference>
<dbReference type="Gene3D" id="2.60.40.420">
    <property type="entry name" value="Cupredoxins - blue copper proteins"/>
    <property type="match status" value="2"/>
</dbReference>
<dbReference type="Pfam" id="PF00394">
    <property type="entry name" value="Cu-oxidase"/>
    <property type="match status" value="1"/>
</dbReference>
<gene>
    <name evidence="7" type="ORF">C2G38_2205703</name>
</gene>